<dbReference type="OrthoDB" id="197848at2759"/>
<dbReference type="EMBL" id="CAICTM010001269">
    <property type="protein sequence ID" value="CAB9522139.1"/>
    <property type="molecule type" value="Genomic_DNA"/>
</dbReference>
<keyword evidence="3" id="KW-1185">Reference proteome</keyword>
<evidence type="ECO:0000313" key="3">
    <source>
        <dbReference type="Proteomes" id="UP001153069"/>
    </source>
</evidence>
<dbReference type="Proteomes" id="UP001153069">
    <property type="component" value="Unassembled WGS sequence"/>
</dbReference>
<organism evidence="2 3">
    <name type="scientific">Seminavis robusta</name>
    <dbReference type="NCBI Taxonomy" id="568900"/>
    <lineage>
        <taxon>Eukaryota</taxon>
        <taxon>Sar</taxon>
        <taxon>Stramenopiles</taxon>
        <taxon>Ochrophyta</taxon>
        <taxon>Bacillariophyta</taxon>
        <taxon>Bacillariophyceae</taxon>
        <taxon>Bacillariophycidae</taxon>
        <taxon>Naviculales</taxon>
        <taxon>Naviculaceae</taxon>
        <taxon>Seminavis</taxon>
    </lineage>
</organism>
<evidence type="ECO:0000256" key="1">
    <source>
        <dbReference type="SAM" id="SignalP"/>
    </source>
</evidence>
<dbReference type="AlphaFoldDB" id="A0A9N8ENA5"/>
<feature type="chain" id="PRO_5040131771" evidence="1">
    <location>
        <begin position="21"/>
        <end position="214"/>
    </location>
</feature>
<feature type="signal peptide" evidence="1">
    <location>
        <begin position="1"/>
        <end position="20"/>
    </location>
</feature>
<comment type="caution">
    <text evidence="2">The sequence shown here is derived from an EMBL/GenBank/DDBJ whole genome shotgun (WGS) entry which is preliminary data.</text>
</comment>
<proteinExistence type="predicted"/>
<keyword evidence="1" id="KW-0732">Signal</keyword>
<name>A0A9N8ENA5_9STRA</name>
<reference evidence="2" key="1">
    <citation type="submission" date="2020-06" db="EMBL/GenBank/DDBJ databases">
        <authorList>
            <consortium name="Plant Systems Biology data submission"/>
        </authorList>
    </citation>
    <scope>NUCLEOTIDE SEQUENCE</scope>
    <source>
        <strain evidence="2">D6</strain>
    </source>
</reference>
<sequence length="214" mass="24120">MNYLSFIALLFSVRSLLVASFHVLPFPSGRHCRLSGTAVSQPEVFSRQVVLLGAGFGGDSSKKKKEKKIKPKAQWDRYSGDLKKEKPFRVAVKAEGKKSDEWLEVGNVKSKADEYTMAAVARQRALIAEHARRLFPLQVSTKDKIEWAYWDAEGQDWIIVDKSVLEGDIPDGLEKLIGFEGRPDPATGYYCYYNEGKLVNSEDDLKRSSSKKLK</sequence>
<evidence type="ECO:0000313" key="2">
    <source>
        <dbReference type="EMBL" id="CAB9522139.1"/>
    </source>
</evidence>
<gene>
    <name evidence="2" type="ORF">SEMRO_1271_G258090.1</name>
</gene>
<accession>A0A9N8ENA5</accession>
<protein>
    <submittedName>
        <fullName evidence="2">Uncharacterized protein</fullName>
    </submittedName>
</protein>